<dbReference type="FunFam" id="3.30.420.10:FF:000032">
    <property type="entry name" value="Retrovirus-related Pol polyprotein from transposon 297-like Protein"/>
    <property type="match status" value="1"/>
</dbReference>
<dbReference type="Gene3D" id="3.10.20.370">
    <property type="match status" value="1"/>
</dbReference>
<dbReference type="Gene3D" id="3.10.10.10">
    <property type="entry name" value="HIV Type 1 Reverse Transcriptase, subunit A, domain 1"/>
    <property type="match status" value="1"/>
</dbReference>
<dbReference type="GO" id="GO:0004523">
    <property type="term" value="F:RNA-DNA hybrid ribonuclease activity"/>
    <property type="evidence" value="ECO:0007669"/>
    <property type="project" value="InterPro"/>
</dbReference>
<reference evidence="5 6" key="1">
    <citation type="journal article" date="2023" name="G3 (Bethesda)">
        <title>A chromosome-length genome assembly and annotation of blackberry (Rubus argutus, cv. 'Hillquist').</title>
        <authorList>
            <person name="Bruna T."/>
            <person name="Aryal R."/>
            <person name="Dudchenko O."/>
            <person name="Sargent D.J."/>
            <person name="Mead D."/>
            <person name="Buti M."/>
            <person name="Cavallini A."/>
            <person name="Hytonen T."/>
            <person name="Andres J."/>
            <person name="Pham M."/>
            <person name="Weisz D."/>
            <person name="Mascagni F."/>
            <person name="Usai G."/>
            <person name="Natali L."/>
            <person name="Bassil N."/>
            <person name="Fernandez G.E."/>
            <person name="Lomsadze A."/>
            <person name="Armour M."/>
            <person name="Olukolu B."/>
            <person name="Poorten T."/>
            <person name="Britton C."/>
            <person name="Davik J."/>
            <person name="Ashrafi H."/>
            <person name="Aiden E.L."/>
            <person name="Borodovsky M."/>
            <person name="Worthington M."/>
        </authorList>
    </citation>
    <scope>NUCLEOTIDE SEQUENCE [LARGE SCALE GENOMIC DNA]</scope>
    <source>
        <strain evidence="5">PI 553951</strain>
    </source>
</reference>
<feature type="region of interest" description="Disordered" evidence="2">
    <location>
        <begin position="286"/>
        <end position="314"/>
    </location>
</feature>
<keyword evidence="6" id="KW-1185">Reference proteome</keyword>
<keyword evidence="1" id="KW-0233">DNA recombination</keyword>
<dbReference type="Gene3D" id="3.30.420.10">
    <property type="entry name" value="Ribonuclease H-like superfamily/Ribonuclease H"/>
    <property type="match status" value="2"/>
</dbReference>
<evidence type="ECO:0000256" key="2">
    <source>
        <dbReference type="SAM" id="MobiDB-lite"/>
    </source>
</evidence>
<dbReference type="GO" id="GO:0015074">
    <property type="term" value="P:DNA integration"/>
    <property type="evidence" value="ECO:0007669"/>
    <property type="project" value="InterPro"/>
</dbReference>
<dbReference type="CDD" id="cd01647">
    <property type="entry name" value="RT_LTR"/>
    <property type="match status" value="1"/>
</dbReference>
<feature type="region of interest" description="Disordered" evidence="2">
    <location>
        <begin position="1"/>
        <end position="24"/>
    </location>
</feature>
<dbReference type="InterPro" id="IPR041577">
    <property type="entry name" value="RT_RNaseH_2"/>
</dbReference>
<dbReference type="Proteomes" id="UP001457282">
    <property type="component" value="Unassembled WGS sequence"/>
</dbReference>
<dbReference type="PANTHER" id="PTHR48475">
    <property type="entry name" value="RIBONUCLEASE H"/>
    <property type="match status" value="1"/>
</dbReference>
<dbReference type="Pfam" id="PF13456">
    <property type="entry name" value="RVT_3"/>
    <property type="match status" value="1"/>
</dbReference>
<organism evidence="5 6">
    <name type="scientific">Rubus argutus</name>
    <name type="common">Southern blackberry</name>
    <dbReference type="NCBI Taxonomy" id="59490"/>
    <lineage>
        <taxon>Eukaryota</taxon>
        <taxon>Viridiplantae</taxon>
        <taxon>Streptophyta</taxon>
        <taxon>Embryophyta</taxon>
        <taxon>Tracheophyta</taxon>
        <taxon>Spermatophyta</taxon>
        <taxon>Magnoliopsida</taxon>
        <taxon>eudicotyledons</taxon>
        <taxon>Gunneridae</taxon>
        <taxon>Pentapetalae</taxon>
        <taxon>rosids</taxon>
        <taxon>fabids</taxon>
        <taxon>Rosales</taxon>
        <taxon>Rosaceae</taxon>
        <taxon>Rosoideae</taxon>
        <taxon>Rosoideae incertae sedis</taxon>
        <taxon>Rubus</taxon>
    </lineage>
</organism>
<dbReference type="InterPro" id="IPR001584">
    <property type="entry name" value="Integrase_cat-core"/>
</dbReference>
<feature type="domain" description="RNase H type-1" evidence="3">
    <location>
        <begin position="950"/>
        <end position="1079"/>
    </location>
</feature>
<dbReference type="EMBL" id="JBEDUW010000002">
    <property type="protein sequence ID" value="KAK9943339.1"/>
    <property type="molecule type" value="Genomic_DNA"/>
</dbReference>
<dbReference type="Pfam" id="PF00665">
    <property type="entry name" value="rve"/>
    <property type="match status" value="1"/>
</dbReference>
<dbReference type="SUPFAM" id="SSF56672">
    <property type="entry name" value="DNA/RNA polymerases"/>
    <property type="match status" value="1"/>
</dbReference>
<dbReference type="CDD" id="cd00303">
    <property type="entry name" value="retropepsin_like"/>
    <property type="match status" value="1"/>
</dbReference>
<dbReference type="CDD" id="cd09279">
    <property type="entry name" value="RNase_HI_like"/>
    <property type="match status" value="1"/>
</dbReference>
<dbReference type="CDD" id="cd09274">
    <property type="entry name" value="RNase_HI_RT_Ty3"/>
    <property type="match status" value="1"/>
</dbReference>
<dbReference type="InterPro" id="IPR043128">
    <property type="entry name" value="Rev_trsase/Diguanyl_cyclase"/>
</dbReference>
<protein>
    <submittedName>
        <fullName evidence="5">Uncharacterized protein</fullName>
    </submittedName>
</protein>
<dbReference type="GO" id="GO:0006310">
    <property type="term" value="P:DNA recombination"/>
    <property type="evidence" value="ECO:0007669"/>
    <property type="project" value="UniProtKB-KW"/>
</dbReference>
<dbReference type="SUPFAM" id="SSF53098">
    <property type="entry name" value="Ribonuclease H-like"/>
    <property type="match status" value="2"/>
</dbReference>
<name>A0AAW1Y358_RUBAR</name>
<dbReference type="PROSITE" id="PS50994">
    <property type="entry name" value="INTEGRASE"/>
    <property type="match status" value="1"/>
</dbReference>
<dbReference type="PROSITE" id="PS50879">
    <property type="entry name" value="RNASE_H_1"/>
    <property type="match status" value="1"/>
</dbReference>
<accession>A0AAW1Y358</accession>
<feature type="compositionally biased region" description="Basic and acidic residues" evidence="2">
    <location>
        <begin position="54"/>
        <end position="63"/>
    </location>
</feature>
<dbReference type="InterPro" id="IPR036397">
    <property type="entry name" value="RNaseH_sf"/>
</dbReference>
<evidence type="ECO:0000256" key="1">
    <source>
        <dbReference type="ARBA" id="ARBA00023172"/>
    </source>
</evidence>
<proteinExistence type="predicted"/>
<evidence type="ECO:0000313" key="5">
    <source>
        <dbReference type="EMBL" id="KAK9943339.1"/>
    </source>
</evidence>
<dbReference type="PANTHER" id="PTHR48475:SF1">
    <property type="entry name" value="RNASE H TYPE-1 DOMAIN-CONTAINING PROTEIN"/>
    <property type="match status" value="1"/>
</dbReference>
<dbReference type="InterPro" id="IPR021109">
    <property type="entry name" value="Peptidase_aspartic_dom_sf"/>
</dbReference>
<dbReference type="InterPro" id="IPR002156">
    <property type="entry name" value="RNaseH_domain"/>
</dbReference>
<feature type="compositionally biased region" description="Polar residues" evidence="2">
    <location>
        <begin position="1"/>
        <end position="11"/>
    </location>
</feature>
<dbReference type="GO" id="GO:0003676">
    <property type="term" value="F:nucleic acid binding"/>
    <property type="evidence" value="ECO:0007669"/>
    <property type="project" value="InterPro"/>
</dbReference>
<feature type="region of interest" description="Disordered" evidence="2">
    <location>
        <begin position="46"/>
        <end position="74"/>
    </location>
</feature>
<dbReference type="Pfam" id="PF17919">
    <property type="entry name" value="RT_RNaseH_2"/>
    <property type="match status" value="1"/>
</dbReference>
<dbReference type="InterPro" id="IPR043502">
    <property type="entry name" value="DNA/RNA_pol_sf"/>
</dbReference>
<sequence length="1539" mass="173127">MVTIETPTASDTEADDESSKPEVDQVELLANLANLSVGVKEGKSLSVNSKKLKAKNEQRKPMDKTLTPGDKLEPPQKSSVLAHLQWHVLSLLRKDLMLGHEYHNRPLYVTGLVGNTTINRILLDCGSAVNLLPLKTLHIMGMGAKQLSPSMLTIQGFNQTGQKAMGTIALQMEIGELFSDALFHVIDAPTSFNVLLGCPWLHNYGVVPSTLHQCFKWMDNGRAKKVLADVDPFKGEEVNYSDAKFYKPPGITLAQSSNTSAHDSQAEKLEPVKQVRVKISTSSILTSESEKPSSSEVSKPKKTFKYIRKDQREPGQRAITVRDTMEALMTSYAQPLRKIDQSIPRRDIVISTTFQDNKGRNKRIVSFGDACLPSTSCDALKIKPKRVKTNSKVNALKVKVQQVNGMLKVKVPNSPESELFTNLEKVMFQEEEGSQSSARTSPFQRLGEENPSRVSVFHRLAIETQPCVSVFQRLSVSQSSKKRKVKVVITKQTVNPETSDNIREFASTNCVSVEGDPSQEEQEQEFIDNAQPAPPQMEDGGQATVDDLQEINLGTIDNPKPIFIQKVAVHKLAVSNEKRWVKQAPRRFRPELAIQIKAEVDKLIDVGFIREVKYPTWLASIVPVKKKNGQIRICIDYRDLNEACPKDEFPLPITELLVDATTGFGALSFMDGFSGYNQIKMAPEDEELTAFRTPKGVFCYTVMPFGLKNAGATYQRAMTVIFSDMLHNTVECCVDDLVVKSKKRAHHLSDLRRVFNRLREHQLKMNPLKCAFGVTSVWDQACQNAFDSIKEYLLEPPVLMAPIKGKPLILYIAALERSLGALLAQNNDEGKENALYYLSRTLVGAEQNYSPIEKVCLALVFAAQKLRHYLLAHSITLISRADPLRYLMLKPVPSGRLAKWSLFLSEFEIKYVPQKAIKGQALADFLAAHPVPDYMELPEDLPDEEVFSTEVLSWQLYFDGAARKRGAGVGIVFITPFGGLIPYSFSLMTLCSNNVAEYEALIIGLEIALEMHINSLQAFGDSQLIVRQINDEYAVKNENLIPYYQRAKQLMVQFQDIHVDYIPRSENDKADALANLAASLTLPNERDIEITVGERRLLPPAFERTEESREAYVVSVLEVKEDLDWRSDMIKYLQNRELPSDSKKRVYVRRTAPRFTFLNNTLYRKSFDGILLRCLSKEKVAQALKDTHAGICGAHQAGPKLAAQLKRMGYYWPTMIQDSINHARACKACQIHGDFIHQPPLPLHPSVLSWPLETWGLDVVGAINPKSSRLHQYILAATDNFSKWSEAVPLKAVKAEDVANFIKTHIIYRFGVPSKIISDNASYFKCKAMIMLCEKYNIQHAFSASYNPTANGQAEAFNKVLCNILKKMVSGNKRDWHERLPEALWAYRTTVRTATGCTPYNLIYGSEAVLPLEIQLPSLRIATLLTNPDENAQIRLAELEALDEKRLAVQQRLEIYQAQVAGAFNKRVKFRSFKIGDLVLTIRRPIIVTRKSKGKFEPKWEGPYVVTRVFSKGAYELSNADGDCIYSCVNRKFVKRFYT</sequence>
<dbReference type="InterPro" id="IPR000477">
    <property type="entry name" value="RT_dom"/>
</dbReference>
<evidence type="ECO:0000313" key="6">
    <source>
        <dbReference type="Proteomes" id="UP001457282"/>
    </source>
</evidence>
<gene>
    <name evidence="5" type="ORF">M0R45_008949</name>
</gene>
<dbReference type="Gene3D" id="1.10.340.70">
    <property type="match status" value="1"/>
</dbReference>
<evidence type="ECO:0000259" key="4">
    <source>
        <dbReference type="PROSITE" id="PS50994"/>
    </source>
</evidence>
<dbReference type="SUPFAM" id="SSF50630">
    <property type="entry name" value="Acid proteases"/>
    <property type="match status" value="1"/>
</dbReference>
<dbReference type="Gene3D" id="2.40.70.10">
    <property type="entry name" value="Acid Proteases"/>
    <property type="match status" value="1"/>
</dbReference>
<dbReference type="Gene3D" id="3.30.70.270">
    <property type="match status" value="1"/>
</dbReference>
<evidence type="ECO:0000259" key="3">
    <source>
        <dbReference type="PROSITE" id="PS50879"/>
    </source>
</evidence>
<comment type="caution">
    <text evidence="5">The sequence shown here is derived from an EMBL/GenBank/DDBJ whole genome shotgun (WGS) entry which is preliminary data.</text>
</comment>
<feature type="domain" description="Integrase catalytic" evidence="4">
    <location>
        <begin position="1247"/>
        <end position="1407"/>
    </location>
</feature>
<dbReference type="Pfam" id="PF00078">
    <property type="entry name" value="RVT_1"/>
    <property type="match status" value="1"/>
</dbReference>
<dbReference type="InterPro" id="IPR012337">
    <property type="entry name" value="RNaseH-like_sf"/>
</dbReference>